<dbReference type="EMBL" id="CP002271">
    <property type="protein sequence ID" value="ADO71770.1"/>
    <property type="molecule type" value="Genomic_DNA"/>
</dbReference>
<dbReference type="Pfam" id="PF08659">
    <property type="entry name" value="KR"/>
    <property type="match status" value="1"/>
</dbReference>
<evidence type="ECO:0000313" key="11">
    <source>
        <dbReference type="Proteomes" id="UP000001351"/>
    </source>
</evidence>
<proteinExistence type="predicted"/>
<dbReference type="SUPFAM" id="SSF47336">
    <property type="entry name" value="ACP-like"/>
    <property type="match status" value="1"/>
</dbReference>
<evidence type="ECO:0000259" key="8">
    <source>
        <dbReference type="PROSITE" id="PS52004"/>
    </source>
</evidence>
<dbReference type="Gene3D" id="3.30.70.3290">
    <property type="match status" value="1"/>
</dbReference>
<dbReference type="GO" id="GO:0004312">
    <property type="term" value="F:fatty acid synthase activity"/>
    <property type="evidence" value="ECO:0007669"/>
    <property type="project" value="TreeGrafter"/>
</dbReference>
<dbReference type="InterPro" id="IPR020806">
    <property type="entry name" value="PKS_PP-bd"/>
</dbReference>
<dbReference type="Pfam" id="PF00550">
    <property type="entry name" value="PP-binding"/>
    <property type="match status" value="1"/>
</dbReference>
<dbReference type="SMART" id="SM00822">
    <property type="entry name" value="PKS_KR"/>
    <property type="match status" value="1"/>
</dbReference>
<dbReference type="GO" id="GO:0005886">
    <property type="term" value="C:plasma membrane"/>
    <property type="evidence" value="ECO:0007669"/>
    <property type="project" value="TreeGrafter"/>
</dbReference>
<dbReference type="SUPFAM" id="SSF53474">
    <property type="entry name" value="alpha/beta-Hydrolases"/>
    <property type="match status" value="1"/>
</dbReference>
<dbReference type="CDD" id="cd08955">
    <property type="entry name" value="KR_2_FAS_SDR_x"/>
    <property type="match status" value="1"/>
</dbReference>
<dbReference type="Gene3D" id="3.40.47.10">
    <property type="match status" value="1"/>
</dbReference>
<feature type="active site" description="Proton donor; for dehydratase activity" evidence="5">
    <location>
        <position position="1135"/>
    </location>
</feature>
<dbReference type="Pfam" id="PF00109">
    <property type="entry name" value="ketoacyl-synt"/>
    <property type="match status" value="1"/>
</dbReference>
<dbReference type="CDD" id="cd00833">
    <property type="entry name" value="PKS"/>
    <property type="match status" value="1"/>
</dbReference>
<dbReference type="PANTHER" id="PTHR43775:SF37">
    <property type="entry name" value="SI:DKEY-61P9.11"/>
    <property type="match status" value="1"/>
</dbReference>
<dbReference type="SUPFAM" id="SSF51735">
    <property type="entry name" value="NAD(P)-binding Rossmann-fold domains"/>
    <property type="match status" value="2"/>
</dbReference>
<dbReference type="Gene3D" id="1.10.1200.10">
    <property type="entry name" value="ACP-like"/>
    <property type="match status" value="1"/>
</dbReference>
<dbReference type="eggNOG" id="COG3321">
    <property type="taxonomic scope" value="Bacteria"/>
</dbReference>
<dbReference type="PANTHER" id="PTHR43775">
    <property type="entry name" value="FATTY ACID SYNTHASE"/>
    <property type="match status" value="1"/>
</dbReference>
<dbReference type="InterPro" id="IPR036736">
    <property type="entry name" value="ACP-like_sf"/>
</dbReference>
<protein>
    <submittedName>
        <fullName evidence="10">Polyketide synthase AufC</fullName>
    </submittedName>
</protein>
<dbReference type="SMART" id="SM00826">
    <property type="entry name" value="PKS_DH"/>
    <property type="match status" value="1"/>
</dbReference>
<evidence type="ECO:0000259" key="7">
    <source>
        <dbReference type="PROSITE" id="PS50075"/>
    </source>
</evidence>
<dbReference type="STRING" id="378806.STAUR_3982"/>
<reference evidence="10 11" key="1">
    <citation type="journal article" date="2011" name="Mol. Biol. Evol.">
        <title>Comparative genomic analysis of fruiting body formation in Myxococcales.</title>
        <authorList>
            <person name="Huntley S."/>
            <person name="Hamann N."/>
            <person name="Wegener-Feldbrugge S."/>
            <person name="Treuner-Lange A."/>
            <person name="Kube M."/>
            <person name="Reinhardt R."/>
            <person name="Klages S."/>
            <person name="Muller R."/>
            <person name="Ronning C.M."/>
            <person name="Nierman W.C."/>
            <person name="Sogaard-Andersen L."/>
        </authorList>
    </citation>
    <scope>NUCLEOTIDE SEQUENCE [LARGE SCALE GENOMIC DNA]</scope>
    <source>
        <strain evidence="10 11">DW4/3-1</strain>
    </source>
</reference>
<dbReference type="Pfam" id="PF00698">
    <property type="entry name" value="Acyl_transf_1"/>
    <property type="match status" value="1"/>
</dbReference>
<feature type="domain" description="PKS/mFAS DH" evidence="9">
    <location>
        <begin position="933"/>
        <end position="1224"/>
    </location>
</feature>
<dbReference type="InterPro" id="IPR020807">
    <property type="entry name" value="PKS_DH"/>
</dbReference>
<dbReference type="InterPro" id="IPR050091">
    <property type="entry name" value="PKS_NRPS_Biosynth_Enz"/>
</dbReference>
<dbReference type="Pfam" id="PF21394">
    <property type="entry name" value="Beta-ketacyl_N"/>
    <property type="match status" value="1"/>
</dbReference>
<dbReference type="GO" id="GO:0071770">
    <property type="term" value="P:DIM/DIP cell wall layer assembly"/>
    <property type="evidence" value="ECO:0007669"/>
    <property type="project" value="TreeGrafter"/>
</dbReference>
<dbReference type="PROSITE" id="PS00606">
    <property type="entry name" value="KS3_1"/>
    <property type="match status" value="1"/>
</dbReference>
<dbReference type="InterPro" id="IPR042104">
    <property type="entry name" value="PKS_dehydratase_sf"/>
</dbReference>
<feature type="active site" description="Proton acceptor; for dehydratase activity" evidence="5">
    <location>
        <position position="966"/>
    </location>
</feature>
<comment type="function">
    <text evidence="4">Involved in production of the polyketide antibiotic thailandamide.</text>
</comment>
<keyword evidence="2" id="KW-0597">Phosphoprotein</keyword>
<dbReference type="PROSITE" id="PS50075">
    <property type="entry name" value="CARRIER"/>
    <property type="match status" value="1"/>
</dbReference>
<feature type="compositionally biased region" description="Polar residues" evidence="6">
    <location>
        <begin position="1818"/>
        <end position="1829"/>
    </location>
</feature>
<dbReference type="InterPro" id="IPR057326">
    <property type="entry name" value="KR_dom"/>
</dbReference>
<keyword evidence="1" id="KW-0596">Phosphopantetheine</keyword>
<evidence type="ECO:0000256" key="6">
    <source>
        <dbReference type="SAM" id="MobiDB-lite"/>
    </source>
</evidence>
<dbReference type="HOGENOM" id="CLU_000022_35_2_7"/>
<dbReference type="PROSITE" id="PS52004">
    <property type="entry name" value="KS3_2"/>
    <property type="match status" value="1"/>
</dbReference>
<keyword evidence="11" id="KW-1185">Reference proteome</keyword>
<dbReference type="InterPro" id="IPR049551">
    <property type="entry name" value="PKS_DH_C"/>
</dbReference>
<dbReference type="InterPro" id="IPR020841">
    <property type="entry name" value="PKS_Beta-ketoAc_synthase_dom"/>
</dbReference>
<dbReference type="SMART" id="SM01294">
    <property type="entry name" value="PKS_PP_betabranch"/>
    <property type="match status" value="1"/>
</dbReference>
<evidence type="ECO:0000256" key="3">
    <source>
        <dbReference type="ARBA" id="ARBA00022679"/>
    </source>
</evidence>
<evidence type="ECO:0000256" key="4">
    <source>
        <dbReference type="ARBA" id="ARBA00054155"/>
    </source>
</evidence>
<dbReference type="GO" id="GO:0004315">
    <property type="term" value="F:3-oxoacyl-[acyl-carrier-protein] synthase activity"/>
    <property type="evidence" value="ECO:0007669"/>
    <property type="project" value="InterPro"/>
</dbReference>
<dbReference type="eggNOG" id="COG1028">
    <property type="taxonomic scope" value="Bacteria"/>
</dbReference>
<dbReference type="SUPFAM" id="SSF52151">
    <property type="entry name" value="FabD/lysophospholipase-like"/>
    <property type="match status" value="1"/>
</dbReference>
<accession>E3FL62</accession>
<dbReference type="PROSITE" id="PS52019">
    <property type="entry name" value="PKS_MFAS_DH"/>
    <property type="match status" value="1"/>
</dbReference>
<dbReference type="InterPro" id="IPR016036">
    <property type="entry name" value="Malonyl_transacylase_ACP-bd"/>
</dbReference>
<dbReference type="Proteomes" id="UP000001351">
    <property type="component" value="Chromosome"/>
</dbReference>
<dbReference type="InterPro" id="IPR049490">
    <property type="entry name" value="C883_1060-like_KR_N"/>
</dbReference>
<dbReference type="OrthoDB" id="5476655at2"/>
<evidence type="ECO:0000259" key="9">
    <source>
        <dbReference type="PROSITE" id="PS52019"/>
    </source>
</evidence>
<name>E3FL62_STIAD</name>
<dbReference type="Pfam" id="PF00975">
    <property type="entry name" value="Thioesterase"/>
    <property type="match status" value="1"/>
</dbReference>
<dbReference type="SMART" id="SM00827">
    <property type="entry name" value="PKS_AT"/>
    <property type="match status" value="1"/>
</dbReference>
<organism evidence="10 11">
    <name type="scientific">Stigmatella aurantiaca (strain DW4/3-1)</name>
    <dbReference type="NCBI Taxonomy" id="378806"/>
    <lineage>
        <taxon>Bacteria</taxon>
        <taxon>Pseudomonadati</taxon>
        <taxon>Myxococcota</taxon>
        <taxon>Myxococcia</taxon>
        <taxon>Myxococcales</taxon>
        <taxon>Cystobacterineae</taxon>
        <taxon>Archangiaceae</taxon>
        <taxon>Stigmatella</taxon>
    </lineage>
</organism>
<dbReference type="SUPFAM" id="SSF53901">
    <property type="entry name" value="Thiolase-like"/>
    <property type="match status" value="1"/>
</dbReference>
<dbReference type="GO" id="GO:0006633">
    <property type="term" value="P:fatty acid biosynthetic process"/>
    <property type="evidence" value="ECO:0007669"/>
    <property type="project" value="InterPro"/>
</dbReference>
<feature type="region of interest" description="C-terminal hotdog fold" evidence="5">
    <location>
        <begin position="1074"/>
        <end position="1224"/>
    </location>
</feature>
<dbReference type="FunFam" id="3.40.47.10:FF:000019">
    <property type="entry name" value="Polyketide synthase type I"/>
    <property type="match status" value="1"/>
</dbReference>
<dbReference type="InterPro" id="IPR016039">
    <property type="entry name" value="Thiolase-like"/>
</dbReference>
<evidence type="ECO:0000256" key="5">
    <source>
        <dbReference type="PROSITE-ProRule" id="PRU01363"/>
    </source>
</evidence>
<dbReference type="InterPro" id="IPR014030">
    <property type="entry name" value="Ketoacyl_synth_N"/>
</dbReference>
<dbReference type="SUPFAM" id="SSF55048">
    <property type="entry name" value="Probable ACP-binding domain of malonyl-CoA ACP transacylase"/>
    <property type="match status" value="1"/>
</dbReference>
<dbReference type="Gene3D" id="3.40.366.10">
    <property type="entry name" value="Malonyl-Coenzyme A Acyl Carrier Protein, domain 2"/>
    <property type="match status" value="1"/>
</dbReference>
<dbReference type="KEGG" id="sur:STAUR_3982"/>
<dbReference type="InterPro" id="IPR014031">
    <property type="entry name" value="Ketoacyl_synth_C"/>
</dbReference>
<dbReference type="GO" id="GO:0031177">
    <property type="term" value="F:phosphopantetheine binding"/>
    <property type="evidence" value="ECO:0007669"/>
    <property type="project" value="InterPro"/>
</dbReference>
<dbReference type="InterPro" id="IPR029058">
    <property type="entry name" value="AB_hydrolase_fold"/>
</dbReference>
<evidence type="ECO:0000313" key="10">
    <source>
        <dbReference type="EMBL" id="ADO71770.1"/>
    </source>
</evidence>
<sequence>MSQPENEYLSRLRNAVVALREMQQEIDALNHARTEPIAIVGMGCRFPGGASTPEAFWKLLEKGVDTITEVPQDRWGEDPFNYQDPAHPEQRATRWGAFLKERLDVFDPHFFGISPREAVNLDPQQRLVLEVTWEALERAGIAPELLSGTRTGVFLGINTNDYEQYGLFTDPKKLDIYTATGNGHCFPPGRVSYSLGLQGPSMAVDTACSSSLVAVHLACQSLRNGESSMAIAGGVNAMVLPWLTYIFGRSQALSPDGRCKTFDAQANGYVRGEGCGIIVLKRLSDAQAAGDRVLAVIRGSAVNQDGRSTGLTAPNALAQQAMLQQALESARLSASDISYVETHGTGTALGDPIEVQALSDVFGPPHEDGSHCVLGAVKSNIGHLEAAAGIAGLIKVVLSMQHEAIPKNLHFKRLNPRIQLEGTSLVLATKKMEWKKGAKRRFAGVNSFGISGTNAHVILEEAPDSEAPAPESSLPERVLLLSARSGPALDALARQYVHFLGPDGEGSSFSERDIAFSASLRRSHSKHRLALVGQSKLEWRQSLQAFLSGDAPSSLSRSEVSSDKPRVVFIFPGQGSQWEGMARRLLLQEPVFRQSLEACDAAFRSETDFSLLQQLESPGPLFSRIDFIQPALFALSVGLASLWKHWGVLPDAVLGHSMGEVAAAHIAGALSLQDASRIICRRSRIMRRMSGKGAMALVELPLDEARSALSGFESSLSIAVSNGPRSTVLSGDTQSLESVLSLLERRGVFCRRIKVDVASHSPHMDALRDELLSALSGIQASSPSVHMLSTVTASPLLQGHLSPDYWVRNLRQPVLFFQGLQHLLSSGHDVFLEMSPHPILLPSIQEALKDSPKGLALSSLRRDHDDRRSLLESAASLHTYGLSLSWPLILGSSGNPVPLPTYQWQRERFWVDSTMQVAPLTRGPALRPGEVLHPLMGRSLSLSTLPGTRCWEQPLSVEAVPYLADHRVQGEVVVPGAAYVEMGLAAGAAAFGSKPYVLEGATFDRMLALPAKQARTVQVVLTEKTGGEAFFQVSSQTEGSSAWVRHATGNLRLLSDAQEPVRGEEPRLIRQRCPVSMQGSAYYPIVEKQHIQYGLSFQGVQELWQGTNEVLGQVRLPDGATSQLSAYRLHPALLDACFQVLGALVFTPGGKAIEDGEPYVPVGVDSLRVYRRPDRELWAHGRLRPADKEFNGFIWDISLLNEAGEVLAEVKGLRVQKLEGGVSMRPTGEEWLYTLDWKRYEGAPLDHGPQGGEGAWLVLLDGGKTGTALAGLMEASGQRCVKVAASDHYEKLEPGLFRINASAPEDYRRVLQDAFGEAGGCRGIIHLWSLDSTSNEHPEHALQLGSQSALYLAQAVVRQGWTHTPKLWLVTRGAHAVSQDDSLSVSQAPLWGFGRALSLEHPELQTTLVDVLSSDAPSQAQSLWAELGASDGETQVAWRSDSRHLARLVRGSYDSLGGEPVSFHPEASYLLTGGLGGLGLSVAKWMVSKGAKHLVLLGRSEPSAAARLVLDSLEQSGASVLVERADVSDLDQLSSVLQRIHSSPFPLKGVLHAAVVLEDRTVLELDSERFLKPMGPKVQGSWNLHSLTSQLPLDFFVMYSSGASLLGSPGQTNYAAANAFMDALAWHRRRQGLPGLSINWGAFSDVGQAAAQSNRGERLLHRGVGSIKPAQGTAVLERLLTGRAAQAAVMHFEARRWLESYPGASSPFWAELLAEPTPAGAEEPGTLHIRQALIDAEPTQRRGLLEEFLTKQVARVLRLDPSKLDRHEAFTNMGLDSLMSLELRNRLEATLGLKMSATLLFTYPAIASMTEYLLSQPTLTGQPADSTSPVLPETRKPEQATPGSTPARPWFAFTRTSAKERIKLFCIPGVGASASFFRTWAPHVPEELGLYPVELPAHGARIGEPHPERFDALIPVLAQALEPHLDGPFAILGHSLGSLYAFELTRYLRKQNRVPRHLFVSSFRAPHLPMPASIALRLSDREFLEFTRQRGFISEEFGREHDSELMKTYLPTLRKDLVLLESYSYAEEAPLDMPLTVFASTRDRIIPSTQLESWGELTREKPSIHLFEGDHFFARDAGGPLLALIREKLGLG</sequence>
<dbReference type="SMART" id="SM00825">
    <property type="entry name" value="PKS_KS"/>
    <property type="match status" value="1"/>
</dbReference>
<dbReference type="InterPro" id="IPR049552">
    <property type="entry name" value="PKS_DH_N"/>
</dbReference>
<dbReference type="Gene3D" id="3.10.129.110">
    <property type="entry name" value="Polyketide synthase dehydratase"/>
    <property type="match status" value="1"/>
</dbReference>
<dbReference type="Pfam" id="PF16197">
    <property type="entry name" value="KAsynt_C_assoc"/>
    <property type="match status" value="1"/>
</dbReference>
<dbReference type="FunFam" id="3.40.366.10:FF:000002">
    <property type="entry name" value="Probable polyketide synthase 2"/>
    <property type="match status" value="1"/>
</dbReference>
<feature type="domain" description="Carrier" evidence="7">
    <location>
        <begin position="1740"/>
        <end position="1817"/>
    </location>
</feature>
<dbReference type="InterPro" id="IPR036291">
    <property type="entry name" value="NAD(P)-bd_dom_sf"/>
</dbReference>
<dbReference type="RefSeq" id="WP_013375988.1">
    <property type="nucleotide sequence ID" value="NC_014623.1"/>
</dbReference>
<feature type="region of interest" description="Disordered" evidence="6">
    <location>
        <begin position="1818"/>
        <end position="1849"/>
    </location>
</feature>
<dbReference type="SMART" id="SM00823">
    <property type="entry name" value="PKS_PP"/>
    <property type="match status" value="1"/>
</dbReference>
<dbReference type="InterPro" id="IPR013968">
    <property type="entry name" value="PKS_KR"/>
</dbReference>
<feature type="region of interest" description="N-terminal hotdog fold" evidence="5">
    <location>
        <begin position="933"/>
        <end position="1058"/>
    </location>
</feature>
<dbReference type="GO" id="GO:0005737">
    <property type="term" value="C:cytoplasm"/>
    <property type="evidence" value="ECO:0007669"/>
    <property type="project" value="TreeGrafter"/>
</dbReference>
<dbReference type="InterPro" id="IPR014043">
    <property type="entry name" value="Acyl_transferase_dom"/>
</dbReference>
<keyword evidence="3" id="KW-0808">Transferase</keyword>
<dbReference type="InterPro" id="IPR016035">
    <property type="entry name" value="Acyl_Trfase/lysoPLipase"/>
</dbReference>
<dbReference type="InterPro" id="IPR001227">
    <property type="entry name" value="Ac_transferase_dom_sf"/>
</dbReference>
<dbReference type="InterPro" id="IPR032821">
    <property type="entry name" value="PKS_assoc"/>
</dbReference>
<dbReference type="InterPro" id="IPR009081">
    <property type="entry name" value="PP-bd_ACP"/>
</dbReference>
<dbReference type="Gene3D" id="3.40.50.1820">
    <property type="entry name" value="alpha/beta hydrolase"/>
    <property type="match status" value="1"/>
</dbReference>
<dbReference type="Gene3D" id="3.40.50.720">
    <property type="entry name" value="NAD(P)-binding Rossmann-like Domain"/>
    <property type="match status" value="1"/>
</dbReference>
<dbReference type="InterPro" id="IPR049900">
    <property type="entry name" value="PKS_mFAS_DH"/>
</dbReference>
<dbReference type="InterPro" id="IPR001031">
    <property type="entry name" value="Thioesterase"/>
</dbReference>
<evidence type="ECO:0000256" key="1">
    <source>
        <dbReference type="ARBA" id="ARBA00022450"/>
    </source>
</evidence>
<dbReference type="Pfam" id="PF21089">
    <property type="entry name" value="PKS_DH_N"/>
    <property type="match status" value="1"/>
</dbReference>
<dbReference type="InterPro" id="IPR018201">
    <property type="entry name" value="Ketoacyl_synth_AS"/>
</dbReference>
<evidence type="ECO:0000256" key="2">
    <source>
        <dbReference type="ARBA" id="ARBA00022553"/>
    </source>
</evidence>
<dbReference type="Pfam" id="PF02801">
    <property type="entry name" value="Ketoacyl-synt_C"/>
    <property type="match status" value="1"/>
</dbReference>
<gene>
    <name evidence="10" type="primary">aufC</name>
    <name evidence="10" type="ordered locus">STAUR_3982</name>
</gene>
<feature type="domain" description="Ketosynthase family 3 (KS3)" evidence="8">
    <location>
        <begin position="34"/>
        <end position="461"/>
    </location>
</feature>
<dbReference type="Pfam" id="PF14765">
    <property type="entry name" value="PS-DH"/>
    <property type="match status" value="1"/>
</dbReference>